<sequence>MPYVQFSDASQVAVVSVFGCPQDPTEYPNQGEVPDDDPRYLAFMDPPPDYLVINSAKLQQLTQLAAAQKTALTNRIGDLESAIENIGIEGQEEFAATPAEEAEYPVRKSQLTKWKNYSILLGRVTAQAGWHTVVTWPVQPTSGMDLTVSASAPSTA</sequence>
<name>A0ABY8MZQ6_9PSED</name>
<dbReference type="EMBL" id="CP093428">
    <property type="protein sequence ID" value="WGK92571.1"/>
    <property type="molecule type" value="Genomic_DNA"/>
</dbReference>
<keyword evidence="2" id="KW-1185">Reference proteome</keyword>
<reference evidence="1 2" key="1">
    <citation type="submission" date="2022-03" db="EMBL/GenBank/DDBJ databases">
        <title>Plant growth promoting endophytes with ACC deaminase activity.</title>
        <authorList>
            <person name="Charles T."/>
            <person name="Van Dyk A."/>
            <person name="Cheng J."/>
            <person name="Heil J."/>
        </authorList>
    </citation>
    <scope>NUCLEOTIDE SEQUENCE [LARGE SCALE GENOMIC DNA]</scope>
    <source>
        <strain evidence="1 2">8R6</strain>
    </source>
</reference>
<evidence type="ECO:0000313" key="2">
    <source>
        <dbReference type="Proteomes" id="UP001243713"/>
    </source>
</evidence>
<accession>A0ABY8MZQ6</accession>
<organism evidence="1 2">
    <name type="scientific">Pseudomonas migulae</name>
    <dbReference type="NCBI Taxonomy" id="78543"/>
    <lineage>
        <taxon>Bacteria</taxon>
        <taxon>Pseudomonadati</taxon>
        <taxon>Pseudomonadota</taxon>
        <taxon>Gammaproteobacteria</taxon>
        <taxon>Pseudomonadales</taxon>
        <taxon>Pseudomonadaceae</taxon>
        <taxon>Pseudomonas</taxon>
    </lineage>
</organism>
<gene>
    <name evidence="1" type="ORF">MOQ58_10420</name>
</gene>
<evidence type="ECO:0008006" key="3">
    <source>
        <dbReference type="Google" id="ProtNLM"/>
    </source>
</evidence>
<proteinExistence type="predicted"/>
<evidence type="ECO:0000313" key="1">
    <source>
        <dbReference type="EMBL" id="WGK92571.1"/>
    </source>
</evidence>
<protein>
    <recommendedName>
        <fullName evidence="3">Virus tail fibre assembly protein, lambda gpK</fullName>
    </recommendedName>
</protein>
<dbReference type="RefSeq" id="WP_280163479.1">
    <property type="nucleotide sequence ID" value="NZ_CP093428.1"/>
</dbReference>
<dbReference type="Proteomes" id="UP001243713">
    <property type="component" value="Chromosome"/>
</dbReference>